<dbReference type="InterPro" id="IPR019410">
    <property type="entry name" value="Methyltransf_16"/>
</dbReference>
<dbReference type="Gene3D" id="3.40.50.150">
    <property type="entry name" value="Vaccinia Virus protein VP39"/>
    <property type="match status" value="1"/>
</dbReference>
<dbReference type="Pfam" id="PF10294">
    <property type="entry name" value="Methyltransf_16"/>
    <property type="match status" value="1"/>
</dbReference>
<proteinExistence type="predicted"/>
<dbReference type="GO" id="GO:0008757">
    <property type="term" value="F:S-adenosylmethionine-dependent methyltransferase activity"/>
    <property type="evidence" value="ECO:0007669"/>
    <property type="project" value="UniProtKB-ARBA"/>
</dbReference>
<dbReference type="OrthoDB" id="194386at2759"/>
<dbReference type="SUPFAM" id="SSF53335">
    <property type="entry name" value="S-adenosyl-L-methionine-dependent methyltransferases"/>
    <property type="match status" value="1"/>
</dbReference>
<comment type="caution">
    <text evidence="1">The sequence shown here is derived from an EMBL/GenBank/DDBJ whole genome shotgun (WGS) entry which is preliminary data.</text>
</comment>
<evidence type="ECO:0000313" key="2">
    <source>
        <dbReference type="Proteomes" id="UP000664203"/>
    </source>
</evidence>
<keyword evidence="2" id="KW-1185">Reference proteome</keyword>
<accession>A0A8H3ENR9</accession>
<dbReference type="PANTHER" id="PTHR14614">
    <property type="entry name" value="HEPATOCELLULAR CARCINOMA-ASSOCIATED ANTIGEN"/>
    <property type="match status" value="1"/>
</dbReference>
<name>A0A8H3ENR9_9LECA</name>
<dbReference type="PANTHER" id="PTHR14614:SF130">
    <property type="entry name" value="PROTEIN-LYSINE N-METHYLTRANSFERASE EEF2KMT"/>
    <property type="match status" value="1"/>
</dbReference>
<reference evidence="1" key="1">
    <citation type="submission" date="2021-03" db="EMBL/GenBank/DDBJ databases">
        <authorList>
            <person name="Tagirdzhanova G."/>
        </authorList>
    </citation>
    <scope>NUCLEOTIDE SEQUENCE</scope>
</reference>
<evidence type="ECO:0000313" key="1">
    <source>
        <dbReference type="EMBL" id="CAF9906216.1"/>
    </source>
</evidence>
<sequence length="360" mass="39532">MGIIAPIELLKRQYLQLIDPEGLTLPPKEVLRLPETQAQIYNDIFDESRLIDYTVPERYKIRVLKRLVKAMEDAIEDPEEDLASSLISHFLSEQEISDEISTSLAQYMAQPLPSTSATAQQKSYVTYTAPSPDLTSPKITLLEVPSLLASSGTTGFRTWEAALFLAAYLSSSDGIHLVTGKNVLELGAGTGFLSILCAKNLGAQRVLATDGSQEVISDLKSNINLNGLAGRELIQTAILEWGHALIGGIADCREEERSYDLVLGADVTYDLKSIPSLIATMRDLFELYSNIKALISATIRNEYTFDAFTIACEKNGFTLEQLNVSMPEKGNQTGFFVPTTTAIKIFLITKEGPLKDPFAL</sequence>
<dbReference type="InterPro" id="IPR029063">
    <property type="entry name" value="SAM-dependent_MTases_sf"/>
</dbReference>
<dbReference type="Proteomes" id="UP000664203">
    <property type="component" value="Unassembled WGS sequence"/>
</dbReference>
<dbReference type="CDD" id="cd02440">
    <property type="entry name" value="AdoMet_MTases"/>
    <property type="match status" value="1"/>
</dbReference>
<dbReference type="AlphaFoldDB" id="A0A8H3ENR9"/>
<gene>
    <name evidence="1" type="ORF">ALECFALPRED_002162</name>
</gene>
<protein>
    <submittedName>
        <fullName evidence="1">Uncharacterized protein</fullName>
    </submittedName>
</protein>
<dbReference type="EMBL" id="CAJPDR010000016">
    <property type="protein sequence ID" value="CAF9906216.1"/>
    <property type="molecule type" value="Genomic_DNA"/>
</dbReference>
<organism evidence="1 2">
    <name type="scientific">Alectoria fallacina</name>
    <dbReference type="NCBI Taxonomy" id="1903189"/>
    <lineage>
        <taxon>Eukaryota</taxon>
        <taxon>Fungi</taxon>
        <taxon>Dikarya</taxon>
        <taxon>Ascomycota</taxon>
        <taxon>Pezizomycotina</taxon>
        <taxon>Lecanoromycetes</taxon>
        <taxon>OSLEUM clade</taxon>
        <taxon>Lecanoromycetidae</taxon>
        <taxon>Lecanorales</taxon>
        <taxon>Lecanorineae</taxon>
        <taxon>Parmeliaceae</taxon>
        <taxon>Alectoria</taxon>
    </lineage>
</organism>
<dbReference type="GO" id="GO:0005737">
    <property type="term" value="C:cytoplasm"/>
    <property type="evidence" value="ECO:0007669"/>
    <property type="project" value="TreeGrafter"/>
</dbReference>